<protein>
    <submittedName>
        <fullName evidence="1">Uncharacterized protein</fullName>
    </submittedName>
</protein>
<name>A0A383CA71_9ZZZZ</name>
<proteinExistence type="predicted"/>
<evidence type="ECO:0000313" key="1">
    <source>
        <dbReference type="EMBL" id="SVE28963.1"/>
    </source>
</evidence>
<accession>A0A383CA71</accession>
<dbReference type="EMBL" id="UINC01207041">
    <property type="protein sequence ID" value="SVE28963.1"/>
    <property type="molecule type" value="Genomic_DNA"/>
</dbReference>
<sequence length="36" mass="4067">SRAVRDSKYATFGGLDSAHIAATETPFPEKNWWRCP</sequence>
<gene>
    <name evidence="1" type="ORF">METZ01_LOCUS481817</name>
</gene>
<organism evidence="1">
    <name type="scientific">marine metagenome</name>
    <dbReference type="NCBI Taxonomy" id="408172"/>
    <lineage>
        <taxon>unclassified sequences</taxon>
        <taxon>metagenomes</taxon>
        <taxon>ecological metagenomes</taxon>
    </lineage>
</organism>
<feature type="non-terminal residue" evidence="1">
    <location>
        <position position="1"/>
    </location>
</feature>
<dbReference type="AlphaFoldDB" id="A0A383CA71"/>
<reference evidence="1" key="1">
    <citation type="submission" date="2018-05" db="EMBL/GenBank/DDBJ databases">
        <authorList>
            <person name="Lanie J.A."/>
            <person name="Ng W.-L."/>
            <person name="Kazmierczak K.M."/>
            <person name="Andrzejewski T.M."/>
            <person name="Davidsen T.M."/>
            <person name="Wayne K.J."/>
            <person name="Tettelin H."/>
            <person name="Glass J.I."/>
            <person name="Rusch D."/>
            <person name="Podicherti R."/>
            <person name="Tsui H.-C.T."/>
            <person name="Winkler M.E."/>
        </authorList>
    </citation>
    <scope>NUCLEOTIDE SEQUENCE</scope>
</reference>